<dbReference type="PANTHER" id="PTHR42878">
    <property type="entry name" value="TWO-COMPONENT HISTIDINE KINASE"/>
    <property type="match status" value="1"/>
</dbReference>
<dbReference type="eggNOG" id="COG4191">
    <property type="taxonomic scope" value="Bacteria"/>
</dbReference>
<accession>B8GSN2</accession>
<dbReference type="KEGG" id="tgr:Tgr7_1855"/>
<sequence precursor="true">MQPSLQQRIRITWVVTLVVVALVSLFAAERFNRFENKLYEGDVIADLLRDSLEMRRHEKRFYVDGKPEDLQLAAAYATASLERLVSASAIIESHARGNEVQDFEQAVRRYIDGLAQLESGGGTSSQTNAEAVRLAGSEVSSLAKIWVQRERDALHASMRASRWQLAMVLLLAAGLLLLTFWWLARQVLLPLNRMVNRLAPITTGRYTRLQPRNDAIELQTLAQAINHMLEHIEQRERKRAHTERLLALGVLVSGVAHELNNPLGNIASSLDLYNEQLRRPPEQRDELRMQRYLRQAREETDRAHRIVRLLLNHVRDRAGERLDCVFTDLRKVIDAALQWSRAQCRDSEVQVTCAGELFVCVAREPFQQALVNLLVNADQSAGPGARIIVQAEHRPMPEWNTDERYSVGPLLQQERVSPDGRPRSAIAIQVSDNGPGVQPADMPHLFEPFYRAETRRDTEGSGLGLYLVAQIMEVHGGAVSVENGHDGGAIFTLWLPENADG</sequence>
<dbReference type="STRING" id="396588.Tgr7_1855"/>
<evidence type="ECO:0000256" key="10">
    <source>
        <dbReference type="SAM" id="Phobius"/>
    </source>
</evidence>
<keyword evidence="5" id="KW-0808">Transferase</keyword>
<dbReference type="Gene3D" id="1.10.287.130">
    <property type="match status" value="1"/>
</dbReference>
<dbReference type="Proteomes" id="UP000002383">
    <property type="component" value="Chromosome"/>
</dbReference>
<dbReference type="PROSITE" id="PS50885">
    <property type="entry name" value="HAMP"/>
    <property type="match status" value="1"/>
</dbReference>
<keyword evidence="10" id="KW-0812">Transmembrane</keyword>
<dbReference type="InterPro" id="IPR004358">
    <property type="entry name" value="Sig_transdc_His_kin-like_C"/>
</dbReference>
<evidence type="ECO:0000256" key="6">
    <source>
        <dbReference type="ARBA" id="ARBA00022741"/>
    </source>
</evidence>
<evidence type="ECO:0000256" key="8">
    <source>
        <dbReference type="ARBA" id="ARBA00022840"/>
    </source>
</evidence>
<dbReference type="InterPro" id="IPR036097">
    <property type="entry name" value="HisK_dim/P_sf"/>
</dbReference>
<evidence type="ECO:0000313" key="14">
    <source>
        <dbReference type="Proteomes" id="UP000002383"/>
    </source>
</evidence>
<gene>
    <name evidence="13" type="ordered locus">Tgr7_1855</name>
</gene>
<evidence type="ECO:0000256" key="2">
    <source>
        <dbReference type="ARBA" id="ARBA00004370"/>
    </source>
</evidence>
<dbReference type="CDD" id="cd00082">
    <property type="entry name" value="HisKA"/>
    <property type="match status" value="1"/>
</dbReference>
<dbReference type="InterPro" id="IPR003660">
    <property type="entry name" value="HAMP_dom"/>
</dbReference>
<dbReference type="PROSITE" id="PS50109">
    <property type="entry name" value="HIS_KIN"/>
    <property type="match status" value="1"/>
</dbReference>
<dbReference type="Gene3D" id="3.30.565.10">
    <property type="entry name" value="Histidine kinase-like ATPase, C-terminal domain"/>
    <property type="match status" value="1"/>
</dbReference>
<dbReference type="SMART" id="SM00387">
    <property type="entry name" value="HATPase_c"/>
    <property type="match status" value="1"/>
</dbReference>
<evidence type="ECO:0000256" key="1">
    <source>
        <dbReference type="ARBA" id="ARBA00000085"/>
    </source>
</evidence>
<evidence type="ECO:0000256" key="7">
    <source>
        <dbReference type="ARBA" id="ARBA00022777"/>
    </source>
</evidence>
<dbReference type="GO" id="GO:0016020">
    <property type="term" value="C:membrane"/>
    <property type="evidence" value="ECO:0007669"/>
    <property type="project" value="UniProtKB-SubCell"/>
</dbReference>
<dbReference type="SUPFAM" id="SSF47384">
    <property type="entry name" value="Homodimeric domain of signal transducing histidine kinase"/>
    <property type="match status" value="1"/>
</dbReference>
<dbReference type="GO" id="GO:0007234">
    <property type="term" value="P:osmosensory signaling via phosphorelay pathway"/>
    <property type="evidence" value="ECO:0007669"/>
    <property type="project" value="TreeGrafter"/>
</dbReference>
<keyword evidence="6" id="KW-0547">Nucleotide-binding</keyword>
<proteinExistence type="predicted"/>
<dbReference type="SUPFAM" id="SSF55874">
    <property type="entry name" value="ATPase domain of HSP90 chaperone/DNA topoisomerase II/histidine kinase"/>
    <property type="match status" value="1"/>
</dbReference>
<dbReference type="AlphaFoldDB" id="B8GSN2"/>
<organism evidence="13 14">
    <name type="scientific">Thioalkalivibrio sulfidiphilus (strain HL-EbGR7)</name>
    <dbReference type="NCBI Taxonomy" id="396588"/>
    <lineage>
        <taxon>Bacteria</taxon>
        <taxon>Pseudomonadati</taxon>
        <taxon>Pseudomonadota</taxon>
        <taxon>Gammaproteobacteria</taxon>
        <taxon>Chromatiales</taxon>
        <taxon>Ectothiorhodospiraceae</taxon>
        <taxon>Thioalkalivibrio</taxon>
    </lineage>
</organism>
<dbReference type="SMART" id="SM00304">
    <property type="entry name" value="HAMP"/>
    <property type="match status" value="1"/>
</dbReference>
<dbReference type="InterPro" id="IPR050351">
    <property type="entry name" value="BphY/WalK/GraS-like"/>
</dbReference>
<dbReference type="RefSeq" id="WP_012638418.1">
    <property type="nucleotide sequence ID" value="NC_011901.1"/>
</dbReference>
<evidence type="ECO:0000259" key="11">
    <source>
        <dbReference type="PROSITE" id="PS50109"/>
    </source>
</evidence>
<feature type="transmembrane region" description="Helical" evidence="10">
    <location>
        <begin position="12"/>
        <end position="28"/>
    </location>
</feature>
<dbReference type="SMART" id="SM00388">
    <property type="entry name" value="HisKA"/>
    <property type="match status" value="1"/>
</dbReference>
<dbReference type="EC" id="2.7.13.3" evidence="3"/>
<comment type="subcellular location">
    <subcellularLocation>
        <location evidence="2">Membrane</location>
    </subcellularLocation>
</comment>
<evidence type="ECO:0000259" key="12">
    <source>
        <dbReference type="PROSITE" id="PS50885"/>
    </source>
</evidence>
<dbReference type="CDD" id="cd00075">
    <property type="entry name" value="HATPase"/>
    <property type="match status" value="1"/>
</dbReference>
<protein>
    <recommendedName>
        <fullName evidence="3">histidine kinase</fullName>
        <ecNumber evidence="3">2.7.13.3</ecNumber>
    </recommendedName>
</protein>
<dbReference type="PRINTS" id="PR00344">
    <property type="entry name" value="BCTRLSENSOR"/>
</dbReference>
<dbReference type="EMBL" id="CP001339">
    <property type="protein sequence ID" value="ACL72936.1"/>
    <property type="molecule type" value="Genomic_DNA"/>
</dbReference>
<keyword evidence="14" id="KW-1185">Reference proteome</keyword>
<name>B8GSN2_THISH</name>
<feature type="domain" description="Histidine kinase" evidence="11">
    <location>
        <begin position="254"/>
        <end position="499"/>
    </location>
</feature>
<dbReference type="HOGENOM" id="CLU_000445_89_29_6"/>
<dbReference type="OrthoDB" id="1931120at2"/>
<comment type="catalytic activity">
    <reaction evidence="1">
        <text>ATP + protein L-histidine = ADP + protein N-phospho-L-histidine.</text>
        <dbReference type="EC" id="2.7.13.3"/>
    </reaction>
</comment>
<dbReference type="GO" id="GO:0000156">
    <property type="term" value="F:phosphorelay response regulator activity"/>
    <property type="evidence" value="ECO:0007669"/>
    <property type="project" value="TreeGrafter"/>
</dbReference>
<evidence type="ECO:0000256" key="3">
    <source>
        <dbReference type="ARBA" id="ARBA00012438"/>
    </source>
</evidence>
<evidence type="ECO:0000256" key="9">
    <source>
        <dbReference type="ARBA" id="ARBA00023012"/>
    </source>
</evidence>
<keyword evidence="10" id="KW-1133">Transmembrane helix</keyword>
<dbReference type="Pfam" id="PF00672">
    <property type="entry name" value="HAMP"/>
    <property type="match status" value="1"/>
</dbReference>
<dbReference type="InterPro" id="IPR003594">
    <property type="entry name" value="HATPase_dom"/>
</dbReference>
<dbReference type="GO" id="GO:0030295">
    <property type="term" value="F:protein kinase activator activity"/>
    <property type="evidence" value="ECO:0007669"/>
    <property type="project" value="TreeGrafter"/>
</dbReference>
<keyword evidence="7 13" id="KW-0418">Kinase</keyword>
<dbReference type="Pfam" id="PF02518">
    <property type="entry name" value="HATPase_c"/>
    <property type="match status" value="1"/>
</dbReference>
<dbReference type="Pfam" id="PF00512">
    <property type="entry name" value="HisKA"/>
    <property type="match status" value="1"/>
</dbReference>
<dbReference type="PANTHER" id="PTHR42878:SF7">
    <property type="entry name" value="SENSOR HISTIDINE KINASE GLRK"/>
    <property type="match status" value="1"/>
</dbReference>
<keyword evidence="10" id="KW-0472">Membrane</keyword>
<evidence type="ECO:0000313" key="13">
    <source>
        <dbReference type="EMBL" id="ACL72936.1"/>
    </source>
</evidence>
<feature type="transmembrane region" description="Helical" evidence="10">
    <location>
        <begin position="165"/>
        <end position="184"/>
    </location>
</feature>
<dbReference type="InterPro" id="IPR003661">
    <property type="entry name" value="HisK_dim/P_dom"/>
</dbReference>
<keyword evidence="8" id="KW-0067">ATP-binding</keyword>
<evidence type="ECO:0000256" key="4">
    <source>
        <dbReference type="ARBA" id="ARBA00022553"/>
    </source>
</evidence>
<dbReference type="InterPro" id="IPR036890">
    <property type="entry name" value="HATPase_C_sf"/>
</dbReference>
<dbReference type="GO" id="GO:0000155">
    <property type="term" value="F:phosphorelay sensor kinase activity"/>
    <property type="evidence" value="ECO:0007669"/>
    <property type="project" value="InterPro"/>
</dbReference>
<dbReference type="Gene3D" id="6.10.340.10">
    <property type="match status" value="1"/>
</dbReference>
<feature type="domain" description="HAMP" evidence="12">
    <location>
        <begin position="185"/>
        <end position="237"/>
    </location>
</feature>
<dbReference type="InterPro" id="IPR005467">
    <property type="entry name" value="His_kinase_dom"/>
</dbReference>
<evidence type="ECO:0000256" key="5">
    <source>
        <dbReference type="ARBA" id="ARBA00022679"/>
    </source>
</evidence>
<keyword evidence="9" id="KW-0902">Two-component regulatory system</keyword>
<reference evidence="13 14" key="1">
    <citation type="journal article" date="2011" name="Stand. Genomic Sci.">
        <title>Complete genome sequence of 'Thioalkalivibrio sulfidophilus' HL-EbGr7.</title>
        <authorList>
            <person name="Muyzer G."/>
            <person name="Sorokin D.Y."/>
            <person name="Mavromatis K."/>
            <person name="Lapidus A."/>
            <person name="Clum A."/>
            <person name="Ivanova N."/>
            <person name="Pati A."/>
            <person name="d'Haeseleer P."/>
            <person name="Woyke T."/>
            <person name="Kyrpides N.C."/>
        </authorList>
    </citation>
    <scope>NUCLEOTIDE SEQUENCE [LARGE SCALE GENOMIC DNA]</scope>
    <source>
        <strain evidence="13 14">HL-EbGR7</strain>
    </source>
</reference>
<keyword evidence="4" id="KW-0597">Phosphoprotein</keyword>
<dbReference type="GO" id="GO:0005524">
    <property type="term" value="F:ATP binding"/>
    <property type="evidence" value="ECO:0007669"/>
    <property type="project" value="UniProtKB-KW"/>
</dbReference>